<evidence type="ECO:0000256" key="1">
    <source>
        <dbReference type="SAM" id="MobiDB-lite"/>
    </source>
</evidence>
<dbReference type="SUPFAM" id="SSF50998">
    <property type="entry name" value="Quinoprotein alcohol dehydrogenase-like"/>
    <property type="match status" value="1"/>
</dbReference>
<dbReference type="InterPro" id="IPR015943">
    <property type="entry name" value="WD40/YVTN_repeat-like_dom_sf"/>
</dbReference>
<name>F0SS00_RUBBR</name>
<gene>
    <name evidence="4" type="ordered locus">Plabr_3748</name>
</gene>
<dbReference type="InterPro" id="IPR011047">
    <property type="entry name" value="Quinoprotein_ADH-like_sf"/>
</dbReference>
<dbReference type="RefSeq" id="WP_013630057.1">
    <property type="nucleotide sequence ID" value="NC_015174.1"/>
</dbReference>
<feature type="chain" id="PRO_5003256619" description="Pyrrolo-quinoline quinone repeat domain-containing protein" evidence="2">
    <location>
        <begin position="26"/>
        <end position="534"/>
    </location>
</feature>
<proteinExistence type="predicted"/>
<feature type="signal peptide" evidence="2">
    <location>
        <begin position="1"/>
        <end position="25"/>
    </location>
</feature>
<dbReference type="OrthoDB" id="239391at2"/>
<keyword evidence="2" id="KW-0732">Signal</keyword>
<dbReference type="PANTHER" id="PTHR34512">
    <property type="entry name" value="CELL SURFACE PROTEIN"/>
    <property type="match status" value="1"/>
</dbReference>
<sequence length="534" mass="57420">MRQLAIASGLLLMMCAWGGQNVVHADWPSFRNGGSSSCSEGMPVKWSPAQGISWQRETAGYGQSAPVIWDNHVLLTSVEGARKETCVVSSYRLSDGVEEWSTSFPASQQAPSSYMQARAAPTPVVDSTAVYAAFESGDIAAVDHQGKERWRINLGEICGPFEANHGLGSSLAQTADSVFFNVEHGGPSFLFCINKQSGELRWKKARPSGSSWTSPIVRQGKSGPEVVVSSQGTIVGYRAENGEQVWQLDGLDGNTVPSPCLVGDTIVSGARVSEFGSSRDAAESNLCIRPQDANEQPEVVWRAKRAVCDYASPVAADGWVYFLNKVGVLTCVSAETGETAYTERLGAECWATPIVADGRVYFFGKDGQTRVILTGPEFRLVETSTLWDLENPPAPESYTEFSGEEGHGSHGPSQSGEAAKSGEDSSEHTKGDDASRGASRFRRMLLSNDANGNGIIEADELPESSRDRMLRGDANQDGVLDDAELTAMEESFRARRADSRSNSRDPIVYGVAASQGAFVIRTGTRLYCVRGATP</sequence>
<dbReference type="Pfam" id="PF13360">
    <property type="entry name" value="PQQ_2"/>
    <property type="match status" value="2"/>
</dbReference>
<accession>F0SS00</accession>
<feature type="region of interest" description="Disordered" evidence="1">
    <location>
        <begin position="389"/>
        <end position="438"/>
    </location>
</feature>
<dbReference type="STRING" id="756272.Plabr_3748"/>
<dbReference type="Gene3D" id="2.130.10.10">
    <property type="entry name" value="YVTN repeat-like/Quinoprotein amine dehydrogenase"/>
    <property type="match status" value="2"/>
</dbReference>
<dbReference type="Proteomes" id="UP000006860">
    <property type="component" value="Chromosome"/>
</dbReference>
<feature type="domain" description="Pyrrolo-quinoline quinone repeat" evidence="3">
    <location>
        <begin position="298"/>
        <end position="370"/>
    </location>
</feature>
<dbReference type="PROSITE" id="PS00018">
    <property type="entry name" value="EF_HAND_1"/>
    <property type="match status" value="1"/>
</dbReference>
<dbReference type="PANTHER" id="PTHR34512:SF30">
    <property type="entry name" value="OUTER MEMBRANE PROTEIN ASSEMBLY FACTOR BAMB"/>
    <property type="match status" value="1"/>
</dbReference>
<keyword evidence="5" id="KW-1185">Reference proteome</keyword>
<feature type="compositionally biased region" description="Basic and acidic residues" evidence="1">
    <location>
        <begin position="420"/>
        <end position="435"/>
    </location>
</feature>
<dbReference type="eggNOG" id="COG1520">
    <property type="taxonomic scope" value="Bacteria"/>
</dbReference>
<evidence type="ECO:0000259" key="3">
    <source>
        <dbReference type="Pfam" id="PF13360"/>
    </source>
</evidence>
<protein>
    <recommendedName>
        <fullName evidence="3">Pyrrolo-quinoline quinone repeat domain-containing protein</fullName>
    </recommendedName>
</protein>
<evidence type="ECO:0000256" key="2">
    <source>
        <dbReference type="SAM" id="SignalP"/>
    </source>
</evidence>
<dbReference type="InterPro" id="IPR018247">
    <property type="entry name" value="EF_Hand_1_Ca_BS"/>
</dbReference>
<evidence type="ECO:0000313" key="5">
    <source>
        <dbReference type="Proteomes" id="UP000006860"/>
    </source>
</evidence>
<dbReference type="EMBL" id="CP002546">
    <property type="protein sequence ID" value="ADY61338.1"/>
    <property type="molecule type" value="Genomic_DNA"/>
</dbReference>
<dbReference type="KEGG" id="pbs:Plabr_3748"/>
<dbReference type="HOGENOM" id="CLU_027480_2_1_0"/>
<dbReference type="AlphaFoldDB" id="F0SS00"/>
<organism evidence="4 5">
    <name type="scientific">Rubinisphaera brasiliensis (strain ATCC 49424 / DSM 5305 / JCM 21570 / IAM 15109 / NBRC 103401 / IFAM 1448)</name>
    <name type="common">Planctomyces brasiliensis</name>
    <dbReference type="NCBI Taxonomy" id="756272"/>
    <lineage>
        <taxon>Bacteria</taxon>
        <taxon>Pseudomonadati</taxon>
        <taxon>Planctomycetota</taxon>
        <taxon>Planctomycetia</taxon>
        <taxon>Planctomycetales</taxon>
        <taxon>Planctomycetaceae</taxon>
        <taxon>Rubinisphaera</taxon>
    </lineage>
</organism>
<evidence type="ECO:0000313" key="4">
    <source>
        <dbReference type="EMBL" id="ADY61338.1"/>
    </source>
</evidence>
<feature type="domain" description="Pyrrolo-quinoline quinone repeat" evidence="3">
    <location>
        <begin position="146"/>
        <end position="268"/>
    </location>
</feature>
<dbReference type="InterPro" id="IPR002372">
    <property type="entry name" value="PQQ_rpt_dom"/>
</dbReference>
<reference evidence="5" key="1">
    <citation type="submission" date="2011-02" db="EMBL/GenBank/DDBJ databases">
        <title>The complete genome of Planctomyces brasiliensis DSM 5305.</title>
        <authorList>
            <person name="Lucas S."/>
            <person name="Copeland A."/>
            <person name="Lapidus A."/>
            <person name="Bruce D."/>
            <person name="Goodwin L."/>
            <person name="Pitluck S."/>
            <person name="Kyrpides N."/>
            <person name="Mavromatis K."/>
            <person name="Pagani I."/>
            <person name="Ivanova N."/>
            <person name="Ovchinnikova G."/>
            <person name="Lu M."/>
            <person name="Detter J.C."/>
            <person name="Han C."/>
            <person name="Land M."/>
            <person name="Hauser L."/>
            <person name="Markowitz V."/>
            <person name="Cheng J.-F."/>
            <person name="Hugenholtz P."/>
            <person name="Woyke T."/>
            <person name="Wu D."/>
            <person name="Tindall B."/>
            <person name="Pomrenke H.G."/>
            <person name="Brambilla E."/>
            <person name="Klenk H.-P."/>
            <person name="Eisen J.A."/>
        </authorList>
    </citation>
    <scope>NUCLEOTIDE SEQUENCE [LARGE SCALE GENOMIC DNA]</scope>
    <source>
        <strain evidence="5">ATCC 49424 / DSM 5305 / JCM 21570 / NBRC 103401 / IFAM 1448</strain>
    </source>
</reference>